<dbReference type="PANTHER" id="PTHR11820">
    <property type="entry name" value="ACYLPYRUVASE"/>
    <property type="match status" value="1"/>
</dbReference>
<gene>
    <name evidence="3" type="ORF">EI983_14405</name>
</gene>
<dbReference type="SUPFAM" id="SSF56529">
    <property type="entry name" value="FAH"/>
    <property type="match status" value="1"/>
</dbReference>
<organism evidence="3 4">
    <name type="scientific">Roseovarius faecimaris</name>
    <dbReference type="NCBI Taxonomy" id="2494550"/>
    <lineage>
        <taxon>Bacteria</taxon>
        <taxon>Pseudomonadati</taxon>
        <taxon>Pseudomonadota</taxon>
        <taxon>Alphaproteobacteria</taxon>
        <taxon>Rhodobacterales</taxon>
        <taxon>Roseobacteraceae</taxon>
        <taxon>Roseovarius</taxon>
    </lineage>
</organism>
<evidence type="ECO:0000313" key="3">
    <source>
        <dbReference type="EMBL" id="QGX99389.1"/>
    </source>
</evidence>
<dbReference type="PANTHER" id="PTHR11820:SF90">
    <property type="entry name" value="FLUTATHIONE S-TRANSFERASE"/>
    <property type="match status" value="1"/>
</dbReference>
<reference evidence="4" key="1">
    <citation type="submission" date="2018-12" db="EMBL/GenBank/DDBJ databases">
        <title>Complete genome sequence of Roseovarius sp. MME-070.</title>
        <authorList>
            <person name="Nam Y.-D."/>
            <person name="Kang J."/>
            <person name="Chung W.-H."/>
            <person name="Park Y.S."/>
        </authorList>
    </citation>
    <scope>NUCLEOTIDE SEQUENCE [LARGE SCALE GENOMIC DNA]</scope>
    <source>
        <strain evidence="4">MME-070</strain>
    </source>
</reference>
<accession>A0A6I6IQM4</accession>
<evidence type="ECO:0000313" key="4">
    <source>
        <dbReference type="Proteomes" id="UP000428330"/>
    </source>
</evidence>
<feature type="domain" description="Fumarylacetoacetase-like C-terminal" evidence="2">
    <location>
        <begin position="30"/>
        <end position="230"/>
    </location>
</feature>
<dbReference type="OrthoDB" id="5197601at2"/>
<dbReference type="InterPro" id="IPR036663">
    <property type="entry name" value="Fumarylacetoacetase_C_sf"/>
</dbReference>
<dbReference type="AlphaFoldDB" id="A0A6I6IQM4"/>
<protein>
    <submittedName>
        <fullName evidence="3">FAA hydrolase family protein</fullName>
    </submittedName>
</protein>
<dbReference type="GO" id="GO:0046872">
    <property type="term" value="F:metal ion binding"/>
    <property type="evidence" value="ECO:0007669"/>
    <property type="project" value="UniProtKB-KW"/>
</dbReference>
<sequence>MTLVPIFPVAPPPLIPINGAEGQGFAVRRIFCVGRNYAAHAAEMGNEVDREAPFYFTKSAYALCLSGSEIPYPAGTRDCHYEMELVVALGSSAREIGEDDALSVVFGYACGIDLTRRDLQAAAKDKRRPWDIGKDFDNAALIAPITRSDAFGQPGDQAIRLMHDGVEVQSAKLSDMVWSVPEIISHLSRFYALDAGDLIYTGTPAGVGPVAAGSRLEGQVDGLTPITVTIAGELS</sequence>
<dbReference type="EMBL" id="CP034348">
    <property type="protein sequence ID" value="QGX99389.1"/>
    <property type="molecule type" value="Genomic_DNA"/>
</dbReference>
<name>A0A6I6IQM4_9RHOB</name>
<dbReference type="Proteomes" id="UP000428330">
    <property type="component" value="Chromosome"/>
</dbReference>
<dbReference type="RefSeq" id="WP_157708071.1">
    <property type="nucleotide sequence ID" value="NZ_CP034348.1"/>
</dbReference>
<evidence type="ECO:0000259" key="2">
    <source>
        <dbReference type="Pfam" id="PF01557"/>
    </source>
</evidence>
<dbReference type="InterPro" id="IPR011234">
    <property type="entry name" value="Fumarylacetoacetase-like_C"/>
</dbReference>
<dbReference type="GO" id="GO:0018773">
    <property type="term" value="F:acetylpyruvate hydrolase activity"/>
    <property type="evidence" value="ECO:0007669"/>
    <property type="project" value="TreeGrafter"/>
</dbReference>
<dbReference type="KEGG" id="rom:EI983_14405"/>
<evidence type="ECO:0000256" key="1">
    <source>
        <dbReference type="ARBA" id="ARBA00022723"/>
    </source>
</evidence>
<proteinExistence type="predicted"/>
<dbReference type="Gene3D" id="3.90.850.10">
    <property type="entry name" value="Fumarylacetoacetase-like, C-terminal domain"/>
    <property type="match status" value="1"/>
</dbReference>
<keyword evidence="3" id="KW-0378">Hydrolase</keyword>
<keyword evidence="1" id="KW-0479">Metal-binding</keyword>
<keyword evidence="4" id="KW-1185">Reference proteome</keyword>
<dbReference type="Pfam" id="PF01557">
    <property type="entry name" value="FAA_hydrolase"/>
    <property type="match status" value="1"/>
</dbReference>